<proteinExistence type="predicted"/>
<protein>
    <submittedName>
        <fullName evidence="1">Uncharacterized protein</fullName>
    </submittedName>
</protein>
<gene>
    <name evidence="1" type="ORF">HMPREF0620_1545</name>
</gene>
<organism evidence="1 2">
    <name type="scientific">Parascardovia denticolens DSM 10105 = JCM 12538</name>
    <dbReference type="NCBI Taxonomy" id="864564"/>
    <lineage>
        <taxon>Bacteria</taxon>
        <taxon>Bacillati</taxon>
        <taxon>Actinomycetota</taxon>
        <taxon>Actinomycetes</taxon>
        <taxon>Bifidobacteriales</taxon>
        <taxon>Bifidobacteriaceae</taxon>
        <taxon>Parascardovia</taxon>
    </lineage>
</organism>
<evidence type="ECO:0000313" key="2">
    <source>
        <dbReference type="Proteomes" id="UP000004946"/>
    </source>
</evidence>
<sequence>MPVTCTYTFHQGDAEITRSIQVTGFAKGGWRESDGRILITFQ</sequence>
<dbReference type="Proteomes" id="UP000004946">
    <property type="component" value="Chromosome"/>
</dbReference>
<accession>E6K272</accession>
<keyword evidence="2" id="KW-1185">Reference proteome</keyword>
<evidence type="ECO:0000313" key="1">
    <source>
        <dbReference type="EMBL" id="EFT82860.1"/>
    </source>
</evidence>
<name>E6K272_PARDN</name>
<dbReference type="EMBL" id="AEON01000002">
    <property type="protein sequence ID" value="EFT82860.1"/>
    <property type="molecule type" value="Genomic_DNA"/>
</dbReference>
<comment type="caution">
    <text evidence="1">The sequence shown here is derived from an EMBL/GenBank/DDBJ whole genome shotgun (WGS) entry which is preliminary data.</text>
</comment>
<reference evidence="1 2" key="1">
    <citation type="submission" date="2010-12" db="EMBL/GenBank/DDBJ databases">
        <authorList>
            <person name="Muzny D."/>
            <person name="Qin X."/>
            <person name="Buhay C."/>
            <person name="Dugan-Rocha S."/>
            <person name="Ding Y."/>
            <person name="Chen G."/>
            <person name="Hawes A."/>
            <person name="Holder M."/>
            <person name="Jhangiani S."/>
            <person name="Johnson A."/>
            <person name="Khan Z."/>
            <person name="Li Z."/>
            <person name="Liu W."/>
            <person name="Liu X."/>
            <person name="Perez L."/>
            <person name="Shen H."/>
            <person name="Wang Q."/>
            <person name="Watt J."/>
            <person name="Xi L."/>
            <person name="Xin Y."/>
            <person name="Zhou J."/>
            <person name="Deng J."/>
            <person name="Jiang H."/>
            <person name="Liu Y."/>
            <person name="Qu J."/>
            <person name="Song X.-Z."/>
            <person name="Zhang L."/>
            <person name="Villasana D."/>
            <person name="Johnson A."/>
            <person name="Liu J."/>
            <person name="Liyanage D."/>
            <person name="Lorensuhewa L."/>
            <person name="Robinson T."/>
            <person name="Song A."/>
            <person name="Song B.-B."/>
            <person name="Dinh H."/>
            <person name="Thornton R."/>
            <person name="Coyle M."/>
            <person name="Francisco L."/>
            <person name="Jackson L."/>
            <person name="Javaid M."/>
            <person name="Korchina V."/>
            <person name="Kovar C."/>
            <person name="Mata R."/>
            <person name="Mathew T."/>
            <person name="Ngo R."/>
            <person name="Nguyen L."/>
            <person name="Nguyen N."/>
            <person name="Okwuonu G."/>
            <person name="Ongeri F."/>
            <person name="Pham C."/>
            <person name="Simmons D."/>
            <person name="Wilczek-Boney K."/>
            <person name="Hale W."/>
            <person name="Jakkamsetti A."/>
            <person name="Pham P."/>
            <person name="Ruth R."/>
            <person name="San Lucas F."/>
            <person name="Warren J."/>
            <person name="Zhang J."/>
            <person name="Zhao Z."/>
            <person name="Zhou C."/>
            <person name="Zhu D."/>
            <person name="Lee S."/>
            <person name="Bess C."/>
            <person name="Blankenburg K."/>
            <person name="Forbes L."/>
            <person name="Fu Q."/>
            <person name="Gubbala S."/>
            <person name="Hirani K."/>
            <person name="Jayaseelan J.C."/>
            <person name="Lara F."/>
            <person name="Munidasa M."/>
            <person name="Palculict T."/>
            <person name="Patil S."/>
            <person name="Pu L.-L."/>
            <person name="Saada N."/>
            <person name="Tang L."/>
            <person name="Weissenberger G."/>
            <person name="Zhu Y."/>
            <person name="Hemphill L."/>
            <person name="Shang Y."/>
            <person name="Youmans B."/>
            <person name="Ayvaz T."/>
            <person name="Ross M."/>
            <person name="Santibanez J."/>
            <person name="Aqrawi P."/>
            <person name="Gross S."/>
            <person name="Joshi V."/>
            <person name="Fowler G."/>
            <person name="Nazareth L."/>
            <person name="Reid J."/>
            <person name="Worley K."/>
            <person name="Petrosino J."/>
            <person name="Highlander S."/>
            <person name="Gibbs R."/>
        </authorList>
    </citation>
    <scope>NUCLEOTIDE SEQUENCE [LARGE SCALE GENOMIC DNA]</scope>
    <source>
        <strain evidence="1 2">DSM 10105</strain>
    </source>
</reference>
<dbReference type="AlphaFoldDB" id="E6K272"/>
<dbReference type="HOGENOM" id="CLU_3255225_0_0_11"/>
<dbReference type="RefSeq" id="WP_006290765.1">
    <property type="nucleotide sequence ID" value="NZ_AP012333.1"/>
</dbReference>